<dbReference type="OrthoDB" id="7551716at2759"/>
<reference evidence="3" key="1">
    <citation type="submission" date="2025-08" db="UniProtKB">
        <authorList>
            <consortium name="RefSeq"/>
        </authorList>
    </citation>
    <scope>IDENTIFICATION</scope>
    <source>
        <tissue evidence="3">Whole body</tissue>
    </source>
</reference>
<feature type="non-terminal residue" evidence="3">
    <location>
        <position position="206"/>
    </location>
</feature>
<dbReference type="GeneID" id="112461832"/>
<accession>A0A6J1QM54</accession>
<name>A0A6J1QM54_9HYME</name>
<evidence type="ECO:0000313" key="2">
    <source>
        <dbReference type="Proteomes" id="UP000504618"/>
    </source>
</evidence>
<keyword evidence="2" id="KW-1185">Reference proteome</keyword>
<evidence type="ECO:0000313" key="3">
    <source>
        <dbReference type="RefSeq" id="XP_024882998.1"/>
    </source>
</evidence>
<keyword evidence="1" id="KW-0175">Coiled coil</keyword>
<sequence>MIHTDISILDTNTTLNYDINTETTHTEAISTQAIEYDTNTQATYIETINTETMEHDINTEAMEHDINTEAMEHDINTEATNTEAMEHDINTEATPTPATNDILTASSTISEKEQIKHLQITLKKTLRQCSQLKRKLKKQGDNFEKVFTEDQLKFIRNNTQRGASWSDETMNKALKLYVACGQKGYEEMRRQNLPYPSIRTIQYHIK</sequence>
<dbReference type="Proteomes" id="UP000504618">
    <property type="component" value="Unplaced"/>
</dbReference>
<dbReference type="AlphaFoldDB" id="A0A6J1QM54"/>
<protein>
    <submittedName>
        <fullName evidence="3">Uncharacterized protein LOC112461832</fullName>
    </submittedName>
</protein>
<feature type="coiled-coil region" evidence="1">
    <location>
        <begin position="115"/>
        <end position="142"/>
    </location>
</feature>
<proteinExistence type="predicted"/>
<dbReference type="RefSeq" id="XP_024882998.1">
    <property type="nucleotide sequence ID" value="XM_025027230.1"/>
</dbReference>
<evidence type="ECO:0000256" key="1">
    <source>
        <dbReference type="SAM" id="Coils"/>
    </source>
</evidence>
<gene>
    <name evidence="3" type="primary">LOC112461832</name>
</gene>
<organism evidence="2 3">
    <name type="scientific">Temnothorax curvispinosus</name>
    <dbReference type="NCBI Taxonomy" id="300111"/>
    <lineage>
        <taxon>Eukaryota</taxon>
        <taxon>Metazoa</taxon>
        <taxon>Ecdysozoa</taxon>
        <taxon>Arthropoda</taxon>
        <taxon>Hexapoda</taxon>
        <taxon>Insecta</taxon>
        <taxon>Pterygota</taxon>
        <taxon>Neoptera</taxon>
        <taxon>Endopterygota</taxon>
        <taxon>Hymenoptera</taxon>
        <taxon>Apocrita</taxon>
        <taxon>Aculeata</taxon>
        <taxon>Formicoidea</taxon>
        <taxon>Formicidae</taxon>
        <taxon>Myrmicinae</taxon>
        <taxon>Temnothorax</taxon>
    </lineage>
</organism>